<evidence type="ECO:0000313" key="2">
    <source>
        <dbReference type="EMBL" id="CAQ77874.1"/>
    </source>
</evidence>
<evidence type="ECO:0000256" key="1">
    <source>
        <dbReference type="SAM" id="Phobius"/>
    </source>
</evidence>
<dbReference type="RefSeq" id="WP_012549067.1">
    <property type="nucleotide sequence ID" value="NC_011312.1"/>
</dbReference>
<protein>
    <submittedName>
        <fullName evidence="2">Uncharacterized protein</fullName>
    </submittedName>
</protein>
<organism evidence="2 3">
    <name type="scientific">Aliivibrio salmonicida (strain LFI1238)</name>
    <name type="common">Vibrio salmonicida (strain LFI1238)</name>
    <dbReference type="NCBI Taxonomy" id="316275"/>
    <lineage>
        <taxon>Bacteria</taxon>
        <taxon>Pseudomonadati</taxon>
        <taxon>Pseudomonadota</taxon>
        <taxon>Gammaproteobacteria</taxon>
        <taxon>Vibrionales</taxon>
        <taxon>Vibrionaceae</taxon>
        <taxon>Aliivibrio</taxon>
    </lineage>
</organism>
<proteinExistence type="predicted"/>
<dbReference type="EMBL" id="FM178379">
    <property type="protein sequence ID" value="CAQ77874.1"/>
    <property type="molecule type" value="Genomic_DNA"/>
</dbReference>
<dbReference type="AlphaFoldDB" id="B6EPP0"/>
<dbReference type="KEGG" id="vsa:VSAL_I0189"/>
<dbReference type="eggNOG" id="ENOG50339ZF">
    <property type="taxonomic scope" value="Bacteria"/>
</dbReference>
<name>B6EPP0_ALISL</name>
<keyword evidence="1" id="KW-0812">Transmembrane</keyword>
<accession>B6EPP0</accession>
<keyword evidence="1" id="KW-1133">Transmembrane helix</keyword>
<dbReference type="HOGENOM" id="CLU_1642151_0_0_6"/>
<feature type="transmembrane region" description="Helical" evidence="1">
    <location>
        <begin position="12"/>
        <end position="30"/>
    </location>
</feature>
<evidence type="ECO:0000313" key="3">
    <source>
        <dbReference type="Proteomes" id="UP000001730"/>
    </source>
</evidence>
<reference evidence="2 3" key="1">
    <citation type="journal article" date="2008" name="BMC Genomics">
        <title>The genome sequence of the fish pathogen Aliivibrio salmonicida strain LFI1238 shows extensive evidence of gene decay.</title>
        <authorList>
            <person name="Hjerde E."/>
            <person name="Lorentzen M.S."/>
            <person name="Holden M.T."/>
            <person name="Seeger K."/>
            <person name="Paulsen S."/>
            <person name="Bason N."/>
            <person name="Churcher C."/>
            <person name="Harris D."/>
            <person name="Norbertczak H."/>
            <person name="Quail M.A."/>
            <person name="Sanders S."/>
            <person name="Thurston S."/>
            <person name="Parkhill J."/>
            <person name="Willassen N.P."/>
            <person name="Thomson N.R."/>
        </authorList>
    </citation>
    <scope>NUCLEOTIDE SEQUENCE [LARGE SCALE GENOMIC DNA]</scope>
    <source>
        <strain evidence="2 3">LFI1238</strain>
    </source>
</reference>
<keyword evidence="1" id="KW-0472">Membrane</keyword>
<gene>
    <name evidence="2" type="ordered locus">VSAL_I0189</name>
</gene>
<dbReference type="Proteomes" id="UP000001730">
    <property type="component" value="Chromosome 1"/>
</dbReference>
<keyword evidence="3" id="KW-1185">Reference proteome</keyword>
<sequence length="152" mass="17542">MKKPSRRKYNNILMIAVLVFIGVLQAPQLIKTYLLEPEQQVDTVTGVQPLFEGSNTIQKMHFADYDPAPDTSETVSQLIEHWFTLQGTVLNEESVKVLKTKLPAPSTVEAWLEKQEEPQRITIYQAPNFWMMQNWQGEWIAVSGEEGYLFRN</sequence>